<dbReference type="Proteomes" id="UP000838100">
    <property type="component" value="Unassembled WGS sequence"/>
</dbReference>
<protein>
    <recommendedName>
        <fullName evidence="3">Thioredoxin</fullName>
    </recommendedName>
</protein>
<evidence type="ECO:0000313" key="1">
    <source>
        <dbReference type="EMBL" id="CAH0990296.1"/>
    </source>
</evidence>
<evidence type="ECO:0008006" key="3">
    <source>
        <dbReference type="Google" id="ProtNLM"/>
    </source>
</evidence>
<dbReference type="Gene3D" id="3.40.30.10">
    <property type="entry name" value="Glutaredoxin"/>
    <property type="match status" value="1"/>
</dbReference>
<dbReference type="InterPro" id="IPR036249">
    <property type="entry name" value="Thioredoxin-like_sf"/>
</dbReference>
<evidence type="ECO:0000313" key="2">
    <source>
        <dbReference type="Proteomes" id="UP000838100"/>
    </source>
</evidence>
<dbReference type="EMBL" id="CAKLPX010000001">
    <property type="protein sequence ID" value="CAH0990296.1"/>
    <property type="molecule type" value="Genomic_DNA"/>
</dbReference>
<name>A0ABM9ABN5_9GAMM</name>
<sequence>MSEHSNLISLGDIQQLVGNEQTFVLNIIAAWCSDCTERQAPLFNAFTELLAEQGITVYQLLAQQQKNQFIDDEIAAFVDSVGGHGFPRTVYFSRGLSTALNEIELITSDLLHDYSDKIVSVHEKTN</sequence>
<reference evidence="1" key="1">
    <citation type="submission" date="2021-12" db="EMBL/GenBank/DDBJ databases">
        <authorList>
            <person name="Rodrigo-Torres L."/>
            <person name="Arahal R. D."/>
            <person name="Lucena T."/>
        </authorList>
    </citation>
    <scope>NUCLEOTIDE SEQUENCE</scope>
    <source>
        <strain evidence="1">CECT 8267</strain>
    </source>
</reference>
<dbReference type="RefSeq" id="WP_237442979.1">
    <property type="nucleotide sequence ID" value="NZ_CAKLPX010000001.1"/>
</dbReference>
<proteinExistence type="predicted"/>
<organism evidence="1 2">
    <name type="scientific">Sinobacterium norvegicum</name>
    <dbReference type="NCBI Taxonomy" id="1641715"/>
    <lineage>
        <taxon>Bacteria</taxon>
        <taxon>Pseudomonadati</taxon>
        <taxon>Pseudomonadota</taxon>
        <taxon>Gammaproteobacteria</taxon>
        <taxon>Cellvibrionales</taxon>
        <taxon>Spongiibacteraceae</taxon>
        <taxon>Sinobacterium</taxon>
    </lineage>
</organism>
<comment type="caution">
    <text evidence="1">The sequence shown here is derived from an EMBL/GenBank/DDBJ whole genome shotgun (WGS) entry which is preliminary data.</text>
</comment>
<accession>A0ABM9ABN5</accession>
<gene>
    <name evidence="1" type="ORF">SIN8267_00388</name>
</gene>
<dbReference type="SUPFAM" id="SSF52833">
    <property type="entry name" value="Thioredoxin-like"/>
    <property type="match status" value="1"/>
</dbReference>
<keyword evidence="2" id="KW-1185">Reference proteome</keyword>